<evidence type="ECO:0000256" key="2">
    <source>
        <dbReference type="ARBA" id="ARBA00022801"/>
    </source>
</evidence>
<dbReference type="InterPro" id="IPR017850">
    <property type="entry name" value="Alkaline_phosphatase_core_sf"/>
</dbReference>
<keyword evidence="5" id="KW-1185">Reference proteome</keyword>
<sequence length="450" mass="49828">MSARPGAPRPNIVFILADDLGYADLGCTGARDAEGRPADVSPNLDRLARAGMRFTRGYANSAVCSPTRFALATGRWQYRLRGGAEEPIPTVAEDKVLGLPPGHPSLASLLAAAGYTTALFGKWHLGYPPHFSPRLSGYQQFYGFHAGGNDYFAHCNPRGQPDLWQDDTPIREEGYLTDLLSRRAVRFIDEQPADRPFLLSLHYSAPHWPWLTRDDAAESRRIAGVGKHTDGGSLQTYQRMVHHMDEGIGWVLYALARRGMADNTLVVFTSDNGGERYANNWPLVGQKMDLLEGGIRVPLLARWPRVIAPGSVCATPNQTMDWTATMLAAAGAAPHPGYPLDGASLLPLLAGDAAAAQQGAERLLFWRMTHRAQKVAMRGRWKYLSVDGHDYLFDLDTDPRERANRKEREPAQFAALREAWAQWNATLPEIPAEARAYLVFTEKQLPRATF</sequence>
<dbReference type="InterPro" id="IPR050738">
    <property type="entry name" value="Sulfatase"/>
</dbReference>
<proteinExistence type="inferred from homology"/>
<evidence type="ECO:0000313" key="5">
    <source>
        <dbReference type="Proteomes" id="UP000626210"/>
    </source>
</evidence>
<dbReference type="PANTHER" id="PTHR42693:SF53">
    <property type="entry name" value="ENDO-4-O-SULFATASE"/>
    <property type="match status" value="1"/>
</dbReference>
<evidence type="ECO:0000259" key="3">
    <source>
        <dbReference type="Pfam" id="PF00884"/>
    </source>
</evidence>
<reference evidence="5" key="1">
    <citation type="journal article" date="2019" name="Int. J. Syst. Evol. Microbiol.">
        <title>The Global Catalogue of Microorganisms (GCM) 10K type strain sequencing project: providing services to taxonomists for standard genome sequencing and annotation.</title>
        <authorList>
            <consortium name="The Broad Institute Genomics Platform"/>
            <consortium name="The Broad Institute Genome Sequencing Center for Infectious Disease"/>
            <person name="Wu L."/>
            <person name="Ma J."/>
        </authorList>
    </citation>
    <scope>NUCLEOTIDE SEQUENCE [LARGE SCALE GENOMIC DNA]</scope>
    <source>
        <strain evidence="5">KCTC 23314</strain>
    </source>
</reference>
<comment type="similarity">
    <text evidence="1">Belongs to the sulfatase family.</text>
</comment>
<dbReference type="RefSeq" id="WP_189688726.1">
    <property type="nucleotide sequence ID" value="NZ_BMYK01000014.1"/>
</dbReference>
<evidence type="ECO:0000256" key="1">
    <source>
        <dbReference type="ARBA" id="ARBA00008779"/>
    </source>
</evidence>
<feature type="domain" description="Sulfatase N-terminal" evidence="3">
    <location>
        <begin position="10"/>
        <end position="332"/>
    </location>
</feature>
<dbReference type="SUPFAM" id="SSF53649">
    <property type="entry name" value="Alkaline phosphatase-like"/>
    <property type="match status" value="1"/>
</dbReference>
<protein>
    <submittedName>
        <fullName evidence="4">N-acetylgalactosamine-6-sulfatase</fullName>
    </submittedName>
</protein>
<dbReference type="PANTHER" id="PTHR42693">
    <property type="entry name" value="ARYLSULFATASE FAMILY MEMBER"/>
    <property type="match status" value="1"/>
</dbReference>
<dbReference type="Gene3D" id="3.40.720.10">
    <property type="entry name" value="Alkaline Phosphatase, subunit A"/>
    <property type="match status" value="1"/>
</dbReference>
<evidence type="ECO:0000313" key="4">
    <source>
        <dbReference type="EMBL" id="GHC91575.1"/>
    </source>
</evidence>
<accession>A0ABQ3G7M9</accession>
<keyword evidence="2" id="KW-0378">Hydrolase</keyword>
<dbReference type="Gene3D" id="3.30.1120.10">
    <property type="match status" value="1"/>
</dbReference>
<dbReference type="Proteomes" id="UP000626210">
    <property type="component" value="Unassembled WGS sequence"/>
</dbReference>
<gene>
    <name evidence="4" type="primary">GALNS</name>
    <name evidence="4" type="ORF">GCM10007320_40710</name>
</gene>
<dbReference type="InterPro" id="IPR000917">
    <property type="entry name" value="Sulfatase_N"/>
</dbReference>
<organism evidence="4 5">
    <name type="scientific">Pseudorhodoferax aquiterrae</name>
    <dbReference type="NCBI Taxonomy" id="747304"/>
    <lineage>
        <taxon>Bacteria</taxon>
        <taxon>Pseudomonadati</taxon>
        <taxon>Pseudomonadota</taxon>
        <taxon>Betaproteobacteria</taxon>
        <taxon>Burkholderiales</taxon>
        <taxon>Comamonadaceae</taxon>
    </lineage>
</organism>
<name>A0ABQ3G7M9_9BURK</name>
<dbReference type="EMBL" id="BMYK01000014">
    <property type="protein sequence ID" value="GHC91575.1"/>
    <property type="molecule type" value="Genomic_DNA"/>
</dbReference>
<comment type="caution">
    <text evidence="4">The sequence shown here is derived from an EMBL/GenBank/DDBJ whole genome shotgun (WGS) entry which is preliminary data.</text>
</comment>
<dbReference type="Pfam" id="PF00884">
    <property type="entry name" value="Sulfatase"/>
    <property type="match status" value="1"/>
</dbReference>